<dbReference type="InterPro" id="IPR005134">
    <property type="entry name" value="UPF0114"/>
</dbReference>
<protein>
    <submittedName>
        <fullName evidence="2">YqhA family protein</fullName>
    </submittedName>
</protein>
<feature type="transmembrane region" description="Helical" evidence="1">
    <location>
        <begin position="12"/>
        <end position="40"/>
    </location>
</feature>
<feature type="transmembrane region" description="Helical" evidence="1">
    <location>
        <begin position="105"/>
        <end position="126"/>
    </location>
</feature>
<evidence type="ECO:0000313" key="3">
    <source>
        <dbReference type="Proteomes" id="UP000808146"/>
    </source>
</evidence>
<organism evidence="2 3">
    <name type="scientific">Candidatus Dechloromonas phosphorivorans</name>
    <dbReference type="NCBI Taxonomy" id="2899244"/>
    <lineage>
        <taxon>Bacteria</taxon>
        <taxon>Pseudomonadati</taxon>
        <taxon>Pseudomonadota</taxon>
        <taxon>Betaproteobacteria</taxon>
        <taxon>Rhodocyclales</taxon>
        <taxon>Azonexaceae</taxon>
        <taxon>Dechloromonas</taxon>
    </lineage>
</organism>
<evidence type="ECO:0000256" key="1">
    <source>
        <dbReference type="SAM" id="Phobius"/>
    </source>
</evidence>
<dbReference type="AlphaFoldDB" id="A0A9D7LPS8"/>
<sequence length="158" mass="17053">MLRRLLSSTRYIVLLPILGTFMAAVGLMVYEAIALTVTLIDIARGGTVSPKDVKTLAVGVIEAVDIFLIGIAIYMISIGLFTLFVDDTLAMPRWLVVRDFEDVKANLVSVVIAVLAVLFLREAVAWNGERDILGFGSALALVIAALSLYLGLTKAKRA</sequence>
<dbReference type="EMBL" id="JADKBR010000015">
    <property type="protein sequence ID" value="MBK8890934.1"/>
    <property type="molecule type" value="Genomic_DNA"/>
</dbReference>
<gene>
    <name evidence="2" type="ORF">IPN75_11415</name>
</gene>
<keyword evidence="1" id="KW-1133">Transmembrane helix</keyword>
<dbReference type="Pfam" id="PF03350">
    <property type="entry name" value="UPF0114"/>
    <property type="match status" value="1"/>
</dbReference>
<comment type="caution">
    <text evidence="2">The sequence shown here is derived from an EMBL/GenBank/DDBJ whole genome shotgun (WGS) entry which is preliminary data.</text>
</comment>
<reference evidence="2" key="1">
    <citation type="submission" date="2020-10" db="EMBL/GenBank/DDBJ databases">
        <title>Connecting structure to function with the recovery of over 1000 high-quality activated sludge metagenome-assembled genomes encoding full-length rRNA genes using long-read sequencing.</title>
        <authorList>
            <person name="Singleton C.M."/>
            <person name="Petriglieri F."/>
            <person name="Kristensen J.M."/>
            <person name="Kirkegaard R.H."/>
            <person name="Michaelsen T.Y."/>
            <person name="Andersen M.H."/>
            <person name="Karst S.M."/>
            <person name="Dueholm M.S."/>
            <person name="Nielsen P.H."/>
            <person name="Albertsen M."/>
        </authorList>
    </citation>
    <scope>NUCLEOTIDE SEQUENCE</scope>
    <source>
        <strain evidence="2">OdNE_18-Q3-R46-58_BAT3C.305</strain>
    </source>
</reference>
<dbReference type="PIRSF" id="PIRSF026509">
    <property type="entry name" value="UCP026509"/>
    <property type="match status" value="1"/>
</dbReference>
<keyword evidence="1" id="KW-0812">Transmembrane</keyword>
<accession>A0A9D7LPS8</accession>
<dbReference type="Proteomes" id="UP000808146">
    <property type="component" value="Unassembled WGS sequence"/>
</dbReference>
<feature type="transmembrane region" description="Helical" evidence="1">
    <location>
        <begin position="132"/>
        <end position="152"/>
    </location>
</feature>
<proteinExistence type="predicted"/>
<name>A0A9D7LPS8_9RHOO</name>
<feature type="transmembrane region" description="Helical" evidence="1">
    <location>
        <begin position="60"/>
        <end position="85"/>
    </location>
</feature>
<keyword evidence="1" id="KW-0472">Membrane</keyword>
<evidence type="ECO:0000313" key="2">
    <source>
        <dbReference type="EMBL" id="MBK8890934.1"/>
    </source>
</evidence>